<evidence type="ECO:0000256" key="2">
    <source>
        <dbReference type="SAM" id="Phobius"/>
    </source>
</evidence>
<evidence type="ECO:0000313" key="4">
    <source>
        <dbReference type="EMBL" id="MBR0679076.1"/>
    </source>
</evidence>
<dbReference type="InterPro" id="IPR018247">
    <property type="entry name" value="EF_Hand_1_Ca_BS"/>
</dbReference>
<dbReference type="PANTHER" id="PTHR22576:SF37">
    <property type="entry name" value="MUCOSA-ASSOCIATED LYMPHOID TISSUE LYMPHOMA TRANSLOCATION PROTEIN 1"/>
    <property type="match status" value="1"/>
</dbReference>
<protein>
    <submittedName>
        <fullName evidence="4">Caspase family protein</fullName>
    </submittedName>
</protein>
<dbReference type="PROSITE" id="PS00018">
    <property type="entry name" value="EF_HAND_1"/>
    <property type="match status" value="1"/>
</dbReference>
<dbReference type="NCBIfam" id="NF047832">
    <property type="entry name" value="caspase_w_EACC1"/>
    <property type="match status" value="1"/>
</dbReference>
<sequence length="469" mass="49951">MARRLACLIGNQTFRPESGLEPLKGPRNDVEALARVLGDPDSGGFTIETFLDRPSAEIKRALNRTLNGAERGDTILIFYAGHGKLDRLGKLCLATADTEEEALYATSIPAQNLRDMVDHARADCTVLLLDCCYSGAFGGHRGDVSSEIASLAREASGLYVLTASTAVQTAKEGETIAGGITLGRFTAAIVGGIENGTADRDGDGRISLSDLNRHLRDTLREQTPQFWAQEASGDPVIARVRILETPEEKRLRRLGAWFAEGGIPDALFPRMVDAVQGTGEPHLTALVRRLLDQADAKPAALVVAWRGATEPRKSDPRPDLPPPETPMQRRRSLLDRWYAEGALREGEYSVFLSAVRGEGDPAQVALVQRQLDRDGASAKALRAAWTAAAAPVAKPVQAPTAEPAPFAAAAPPAEAAVARSRGRDILIAVGAGFAAAVVLMLFGIISSDPAFLLVAILAGAATYGVRRSR</sequence>
<dbReference type="InterPro" id="IPR029030">
    <property type="entry name" value="Caspase-like_dom_sf"/>
</dbReference>
<accession>A0A9X9X5U0</accession>
<feature type="transmembrane region" description="Helical" evidence="2">
    <location>
        <begin position="450"/>
        <end position="466"/>
    </location>
</feature>
<dbReference type="Proteomes" id="UP001138709">
    <property type="component" value="Unassembled WGS sequence"/>
</dbReference>
<proteinExistence type="predicted"/>
<reference evidence="4" key="2">
    <citation type="journal article" date="2021" name="Syst. Appl. Microbiol.">
        <title>Roseomonas hellenica sp. nov., isolated from roots of wild-growing Alkanna tinctoria.</title>
        <authorList>
            <person name="Rat A."/>
            <person name="Naranjo H.D."/>
            <person name="Lebbe L."/>
            <person name="Cnockaert M."/>
            <person name="Krigas N."/>
            <person name="Grigoriadou K."/>
            <person name="Maloupa E."/>
            <person name="Willems A."/>
        </authorList>
    </citation>
    <scope>NUCLEOTIDE SEQUENCE</scope>
    <source>
        <strain evidence="4">LMG 31228</strain>
    </source>
</reference>
<name>A0A9X9X5U0_9PROT</name>
<feature type="domain" description="EF-hand" evidence="3">
    <location>
        <begin position="199"/>
        <end position="221"/>
    </location>
</feature>
<keyword evidence="2" id="KW-0812">Transmembrane</keyword>
<keyword evidence="5" id="KW-1185">Reference proteome</keyword>
<dbReference type="EMBL" id="JAAEDL010000001">
    <property type="protein sequence ID" value="MBR0679076.1"/>
    <property type="molecule type" value="Genomic_DNA"/>
</dbReference>
<dbReference type="AlphaFoldDB" id="A0A9X9X5U0"/>
<feature type="region of interest" description="Disordered" evidence="1">
    <location>
        <begin position="307"/>
        <end position="331"/>
    </location>
</feature>
<dbReference type="GO" id="GO:0005509">
    <property type="term" value="F:calcium ion binding"/>
    <property type="evidence" value="ECO:0007669"/>
    <property type="project" value="InterPro"/>
</dbReference>
<dbReference type="InterPro" id="IPR002048">
    <property type="entry name" value="EF_hand_dom"/>
</dbReference>
<evidence type="ECO:0000256" key="1">
    <source>
        <dbReference type="SAM" id="MobiDB-lite"/>
    </source>
</evidence>
<dbReference type="SUPFAM" id="SSF52129">
    <property type="entry name" value="Caspase-like"/>
    <property type="match status" value="1"/>
</dbReference>
<evidence type="ECO:0000259" key="3">
    <source>
        <dbReference type="PROSITE" id="PS50222"/>
    </source>
</evidence>
<dbReference type="InterPro" id="IPR011600">
    <property type="entry name" value="Pept_C14_caspase"/>
</dbReference>
<dbReference type="GO" id="GO:0006508">
    <property type="term" value="P:proteolysis"/>
    <property type="evidence" value="ECO:0007669"/>
    <property type="project" value="InterPro"/>
</dbReference>
<gene>
    <name evidence="4" type="ORF">GXW74_01130</name>
</gene>
<dbReference type="RefSeq" id="WP_211844426.1">
    <property type="nucleotide sequence ID" value="NZ_JAAEDL010000001.1"/>
</dbReference>
<feature type="transmembrane region" description="Helical" evidence="2">
    <location>
        <begin position="425"/>
        <end position="444"/>
    </location>
</feature>
<dbReference type="PROSITE" id="PS50222">
    <property type="entry name" value="EF_HAND_2"/>
    <property type="match status" value="1"/>
</dbReference>
<dbReference type="InterPro" id="IPR052039">
    <property type="entry name" value="Caspase-related_regulators"/>
</dbReference>
<dbReference type="Pfam" id="PF00656">
    <property type="entry name" value="Peptidase_C14"/>
    <property type="match status" value="1"/>
</dbReference>
<comment type="caution">
    <text evidence="4">The sequence shown here is derived from an EMBL/GenBank/DDBJ whole genome shotgun (WGS) entry which is preliminary data.</text>
</comment>
<feature type="compositionally biased region" description="Basic and acidic residues" evidence="1">
    <location>
        <begin position="309"/>
        <end position="318"/>
    </location>
</feature>
<dbReference type="PANTHER" id="PTHR22576">
    <property type="entry name" value="MUCOSA ASSOCIATED LYMPHOID TISSUE LYMPHOMA TRANSLOCATION PROTEIN 1/PARACASPASE"/>
    <property type="match status" value="1"/>
</dbReference>
<reference evidence="4" key="1">
    <citation type="submission" date="2020-01" db="EMBL/GenBank/DDBJ databases">
        <authorList>
            <person name="Rat A."/>
        </authorList>
    </citation>
    <scope>NUCLEOTIDE SEQUENCE</scope>
    <source>
        <strain evidence="4">LMG 31228</strain>
    </source>
</reference>
<dbReference type="GO" id="GO:0004197">
    <property type="term" value="F:cysteine-type endopeptidase activity"/>
    <property type="evidence" value="ECO:0007669"/>
    <property type="project" value="InterPro"/>
</dbReference>
<dbReference type="Gene3D" id="3.40.50.1460">
    <property type="match status" value="1"/>
</dbReference>
<organism evidence="4 5">
    <name type="scientific">Neoroseomonas eburnea</name>
    <dbReference type="NCBI Taxonomy" id="1346889"/>
    <lineage>
        <taxon>Bacteria</taxon>
        <taxon>Pseudomonadati</taxon>
        <taxon>Pseudomonadota</taxon>
        <taxon>Alphaproteobacteria</taxon>
        <taxon>Acetobacterales</taxon>
        <taxon>Acetobacteraceae</taxon>
        <taxon>Neoroseomonas</taxon>
    </lineage>
</organism>
<keyword evidence="2" id="KW-0472">Membrane</keyword>
<keyword evidence="2" id="KW-1133">Transmembrane helix</keyword>
<evidence type="ECO:0000313" key="5">
    <source>
        <dbReference type="Proteomes" id="UP001138709"/>
    </source>
</evidence>